<dbReference type="PANTHER" id="PTHR47269:SF1">
    <property type="entry name" value="PEPTIDYL-PROLYL CIS-TRANS ISOMERASE CYP21-4"/>
    <property type="match status" value="1"/>
</dbReference>
<keyword evidence="1" id="KW-0812">Transmembrane</keyword>
<name>A0A8J5KAV6_ZINOF</name>
<organism evidence="3 4">
    <name type="scientific">Zingiber officinale</name>
    <name type="common">Ginger</name>
    <name type="synonym">Amomum zingiber</name>
    <dbReference type="NCBI Taxonomy" id="94328"/>
    <lineage>
        <taxon>Eukaryota</taxon>
        <taxon>Viridiplantae</taxon>
        <taxon>Streptophyta</taxon>
        <taxon>Embryophyta</taxon>
        <taxon>Tracheophyta</taxon>
        <taxon>Spermatophyta</taxon>
        <taxon>Magnoliopsida</taxon>
        <taxon>Liliopsida</taxon>
        <taxon>Zingiberales</taxon>
        <taxon>Zingiberaceae</taxon>
        <taxon>Zingiber</taxon>
    </lineage>
</organism>
<evidence type="ECO:0000313" key="4">
    <source>
        <dbReference type="Proteomes" id="UP000734854"/>
    </source>
</evidence>
<keyword evidence="4" id="KW-1185">Reference proteome</keyword>
<dbReference type="AlphaFoldDB" id="A0A8J5KAV6"/>
<dbReference type="EMBL" id="JACMSC010000016">
    <property type="protein sequence ID" value="KAG6481935.1"/>
    <property type="molecule type" value="Genomic_DNA"/>
</dbReference>
<sequence length="234" mass="26093">MAKIKPQALLLQSKKKKAPSRISLSTIIICNIIIVLVILSLYATYRHWHYRLSNGIGTGMEDIEHLETFGESTRSGLPNYAILITGKGPITIELDKDSSRDVVDKFVNLCQKGYFKGMLFNHVIKNYIIQGGHSQKAGAAVEWILKGKSQHQLATSGKHETFVLGTGKPTKDNKEFELFITTAAISDLNDKLIIFGRVIKGEEVVQEIEKVDTDQRYQPKSPVGITNVILKQEA</sequence>
<keyword evidence="1" id="KW-1133">Transmembrane helix</keyword>
<comment type="caution">
    <text evidence="3">The sequence shown here is derived from an EMBL/GenBank/DDBJ whole genome shotgun (WGS) entry which is preliminary data.</text>
</comment>
<dbReference type="PROSITE" id="PS50072">
    <property type="entry name" value="CSA_PPIASE_2"/>
    <property type="match status" value="1"/>
</dbReference>
<feature type="transmembrane region" description="Helical" evidence="1">
    <location>
        <begin position="21"/>
        <end position="45"/>
    </location>
</feature>
<evidence type="ECO:0000256" key="1">
    <source>
        <dbReference type="SAM" id="Phobius"/>
    </source>
</evidence>
<protein>
    <recommendedName>
        <fullName evidence="2">PPIase cyclophilin-type domain-containing protein</fullName>
    </recommendedName>
</protein>
<proteinExistence type="predicted"/>
<dbReference type="OrthoDB" id="271386at2759"/>
<dbReference type="CDD" id="cd00317">
    <property type="entry name" value="cyclophilin"/>
    <property type="match status" value="1"/>
</dbReference>
<accession>A0A8J5KAV6</accession>
<reference evidence="3 4" key="1">
    <citation type="submission" date="2020-08" db="EMBL/GenBank/DDBJ databases">
        <title>Plant Genome Project.</title>
        <authorList>
            <person name="Zhang R.-G."/>
        </authorList>
    </citation>
    <scope>NUCLEOTIDE SEQUENCE [LARGE SCALE GENOMIC DNA]</scope>
    <source>
        <tissue evidence="3">Rhizome</tissue>
    </source>
</reference>
<dbReference type="PANTHER" id="PTHR47269">
    <property type="entry name" value="PEPTIDYL-PROLYL CIS-TRANS ISOMERASE CYP21-4"/>
    <property type="match status" value="1"/>
</dbReference>
<gene>
    <name evidence="3" type="ORF">ZIOFF_058559</name>
</gene>
<evidence type="ECO:0000259" key="2">
    <source>
        <dbReference type="PROSITE" id="PS50072"/>
    </source>
</evidence>
<evidence type="ECO:0000313" key="3">
    <source>
        <dbReference type="EMBL" id="KAG6481935.1"/>
    </source>
</evidence>
<keyword evidence="1" id="KW-0472">Membrane</keyword>
<dbReference type="Proteomes" id="UP000734854">
    <property type="component" value="Unassembled WGS sequence"/>
</dbReference>
<dbReference type="InterPro" id="IPR002130">
    <property type="entry name" value="Cyclophilin-type_PPIase_dom"/>
</dbReference>
<dbReference type="GO" id="GO:0003755">
    <property type="term" value="F:peptidyl-prolyl cis-trans isomerase activity"/>
    <property type="evidence" value="ECO:0007669"/>
    <property type="project" value="InterPro"/>
</dbReference>
<dbReference type="Pfam" id="PF00160">
    <property type="entry name" value="Pro_isomerase"/>
    <property type="match status" value="1"/>
</dbReference>
<feature type="domain" description="PPIase cyclophilin-type" evidence="2">
    <location>
        <begin position="88"/>
        <end position="230"/>
    </location>
</feature>